<dbReference type="InterPro" id="IPR036621">
    <property type="entry name" value="Anticodon-bd_dom_sf"/>
</dbReference>
<dbReference type="GO" id="GO:0015966">
    <property type="term" value="P:diadenosine tetraphosphate biosynthetic process"/>
    <property type="evidence" value="ECO:0007669"/>
    <property type="project" value="UniProtKB-ARBA"/>
</dbReference>
<dbReference type="InterPro" id="IPR033731">
    <property type="entry name" value="GlyRS-like_core"/>
</dbReference>
<feature type="binding site" evidence="8">
    <location>
        <position position="165"/>
    </location>
    <ligand>
        <name>substrate</name>
    </ligand>
</feature>
<dbReference type="EC" id="6.1.1.14" evidence="8"/>
<sequence length="463" mass="52563">MAVQSKVDAVVNLAKRRGLVFPCGEIYGGTRSAWDYGPIGVELKENIKRQWWRTMVTSRDDVVGLDSSVILPRRVWEASGHVDVFTDPLIECTNCHKRQRQDHLQEAYALKKGIDDPDTVPMSEIGCPDCGAKGQWTEPKAFSGLLKTYLGPVDDSEGLHYLRPETAQGIFINFKNVMTTARRKPPFGIAQVGKSFRNEITPGNFIFRTREFEQMEMEFFVKPGEDEEWHQHWIDARYNWYVDLGIDPENLRLYDHPKEKLSHYSKRTVDVEYKFGFGGNPWGELEGVANRTDYDLATHSKASGEDLVYFDQASGEKYTPFVIEPAAGLGRSMMAFLCDAYTDEEVPNAKGGTDTRTVLKLDRRLAPVKAAVLPLSRNEKLSPKARDLAAELRKHWNVEFDDAQGIGKRYRRQDEIGTPFCVTVDFDTLDDQAVTIRERDTMSQERVSLDKVVEYLGGKLIGC</sequence>
<comment type="subcellular location">
    <subcellularLocation>
        <location evidence="8">Cytoplasm</location>
    </subcellularLocation>
</comment>
<keyword evidence="3 8" id="KW-0436">Ligase</keyword>
<dbReference type="Gene3D" id="3.30.930.10">
    <property type="entry name" value="Bira Bifunctional Protein, Domain 2"/>
    <property type="match status" value="1"/>
</dbReference>
<feature type="binding site" evidence="8">
    <location>
        <begin position="207"/>
        <end position="212"/>
    </location>
    <ligand>
        <name>ATP</name>
        <dbReference type="ChEBI" id="CHEBI:30616"/>
    </ligand>
</feature>
<dbReference type="GO" id="GO:0004820">
    <property type="term" value="F:glycine-tRNA ligase activity"/>
    <property type="evidence" value="ECO:0007669"/>
    <property type="project" value="UniProtKB-UniRule"/>
</dbReference>
<dbReference type="Pfam" id="PF00587">
    <property type="entry name" value="tRNA-synt_2b"/>
    <property type="match status" value="1"/>
</dbReference>
<dbReference type="FunFam" id="3.40.50.800:FF:000002">
    <property type="entry name" value="Glycine--tRNA ligase"/>
    <property type="match status" value="1"/>
</dbReference>
<dbReference type="GO" id="GO:0004081">
    <property type="term" value="F:bis(5'-nucleosyl)-tetraphosphatase (asymmetrical) activity"/>
    <property type="evidence" value="ECO:0007669"/>
    <property type="project" value="UniProtKB-ARBA"/>
</dbReference>
<dbReference type="GO" id="GO:0005829">
    <property type="term" value="C:cytosol"/>
    <property type="evidence" value="ECO:0007669"/>
    <property type="project" value="UniProtKB-ARBA"/>
</dbReference>
<feature type="binding site" evidence="8">
    <location>
        <begin position="328"/>
        <end position="331"/>
    </location>
    <ligand>
        <name>ATP</name>
        <dbReference type="ChEBI" id="CHEBI:30616"/>
    </ligand>
</feature>
<dbReference type="InterPro" id="IPR045864">
    <property type="entry name" value="aa-tRNA-synth_II/BPL/LPL"/>
</dbReference>
<feature type="domain" description="Aminoacyl-transfer RNA synthetases class-II family profile" evidence="9">
    <location>
        <begin position="8"/>
        <end position="367"/>
    </location>
</feature>
<feature type="binding site" evidence="8">
    <location>
        <begin position="324"/>
        <end position="328"/>
    </location>
    <ligand>
        <name>substrate</name>
    </ligand>
</feature>
<keyword evidence="6 8" id="KW-0648">Protein biosynthesis</keyword>
<evidence type="ECO:0000256" key="3">
    <source>
        <dbReference type="ARBA" id="ARBA00022598"/>
    </source>
</evidence>
<protein>
    <recommendedName>
        <fullName evidence="8">Glycine--tRNA ligase</fullName>
        <ecNumber evidence="8">6.1.1.14</ecNumber>
    </recommendedName>
    <alternativeName>
        <fullName evidence="8">Glycyl-tRNA synthetase</fullName>
        <shortName evidence="8">GlyRS</shortName>
    </alternativeName>
</protein>
<dbReference type="SUPFAM" id="SSF52954">
    <property type="entry name" value="Class II aaRS ABD-related"/>
    <property type="match status" value="1"/>
</dbReference>
<dbReference type="InterPro" id="IPR006195">
    <property type="entry name" value="aa-tRNA-synth_II"/>
</dbReference>
<dbReference type="CDD" id="cd00858">
    <property type="entry name" value="GlyRS_anticodon"/>
    <property type="match status" value="1"/>
</dbReference>
<reference evidence="11" key="1">
    <citation type="submission" date="2019-06" db="EMBL/GenBank/DDBJ databases">
        <title>Gordonia isolated from sludge of a wastewater treatment plant.</title>
        <authorList>
            <person name="Tamura T."/>
            <person name="Aoyama K."/>
            <person name="Kang Y."/>
            <person name="Saito S."/>
            <person name="Akiyama N."/>
            <person name="Yazawa K."/>
            <person name="Gonoi T."/>
            <person name="Mikami Y."/>
        </authorList>
    </citation>
    <scope>NUCLEOTIDE SEQUENCE [LARGE SCALE GENOMIC DNA]</scope>
    <source>
        <strain evidence="11">NBRC 107696</strain>
    </source>
</reference>
<dbReference type="EMBL" id="BJOV01000005">
    <property type="protein sequence ID" value="GEE03514.1"/>
    <property type="molecule type" value="Genomic_DNA"/>
</dbReference>
<dbReference type="GO" id="GO:0005524">
    <property type="term" value="F:ATP binding"/>
    <property type="evidence" value="ECO:0007669"/>
    <property type="project" value="UniProtKB-UniRule"/>
</dbReference>
<dbReference type="InterPro" id="IPR022961">
    <property type="entry name" value="Gly_tRNA_ligase_bac"/>
</dbReference>
<evidence type="ECO:0000256" key="5">
    <source>
        <dbReference type="ARBA" id="ARBA00022840"/>
    </source>
</evidence>
<dbReference type="GO" id="GO:0046983">
    <property type="term" value="F:protein dimerization activity"/>
    <property type="evidence" value="ECO:0007669"/>
    <property type="project" value="UniProtKB-ARBA"/>
</dbReference>
<dbReference type="Gene3D" id="3.40.50.800">
    <property type="entry name" value="Anticodon-binding domain"/>
    <property type="match status" value="1"/>
</dbReference>
<dbReference type="HAMAP" id="MF_00253_B">
    <property type="entry name" value="Gly_tRNA_synth_B"/>
    <property type="match status" value="1"/>
</dbReference>
<evidence type="ECO:0000256" key="8">
    <source>
        <dbReference type="HAMAP-Rule" id="MF_00253"/>
    </source>
</evidence>
<dbReference type="InterPro" id="IPR002315">
    <property type="entry name" value="tRNA-synt_gly"/>
</dbReference>
<keyword evidence="11" id="KW-1185">Reference proteome</keyword>
<dbReference type="PRINTS" id="PR01043">
    <property type="entry name" value="TRNASYNTHGLY"/>
</dbReference>
<dbReference type="SUPFAM" id="SSF55681">
    <property type="entry name" value="Class II aaRS and biotin synthetases"/>
    <property type="match status" value="1"/>
</dbReference>
<feature type="binding site" evidence="8">
    <location>
        <position position="100"/>
    </location>
    <ligand>
        <name>substrate</name>
    </ligand>
</feature>
<comment type="caution">
    <text evidence="10">The sequence shown here is derived from an EMBL/GenBank/DDBJ whole genome shotgun (WGS) entry which is preliminary data.</text>
</comment>
<dbReference type="PANTHER" id="PTHR10745:SF8">
    <property type="entry name" value="DNA POLYMERASE SUBUNIT GAMMA-2, MITOCHONDRIAL"/>
    <property type="match status" value="1"/>
</dbReference>
<dbReference type="GO" id="GO:0006426">
    <property type="term" value="P:glycyl-tRNA aminoacylation"/>
    <property type="evidence" value="ECO:0007669"/>
    <property type="project" value="UniProtKB-UniRule"/>
</dbReference>
<dbReference type="NCBIfam" id="NF003211">
    <property type="entry name" value="PRK04173.1"/>
    <property type="match status" value="1"/>
</dbReference>
<evidence type="ECO:0000256" key="1">
    <source>
        <dbReference type="ARBA" id="ARBA00008226"/>
    </source>
</evidence>
<comment type="similarity">
    <text evidence="1 8">Belongs to the class-II aminoacyl-tRNA synthetase family.</text>
</comment>
<organism evidence="10 11">
    <name type="scientific">Gordonia spumicola</name>
    <dbReference type="NCBI Taxonomy" id="589161"/>
    <lineage>
        <taxon>Bacteria</taxon>
        <taxon>Bacillati</taxon>
        <taxon>Actinomycetota</taxon>
        <taxon>Actinomycetes</taxon>
        <taxon>Mycobacteriales</taxon>
        <taxon>Gordoniaceae</taxon>
        <taxon>Gordonia</taxon>
    </lineage>
</organism>
<dbReference type="RefSeq" id="WP_161897017.1">
    <property type="nucleotide sequence ID" value="NZ_BJOV01000005.1"/>
</dbReference>
<feature type="binding site" evidence="8">
    <location>
        <begin position="284"/>
        <end position="285"/>
    </location>
    <ligand>
        <name>ATP</name>
        <dbReference type="ChEBI" id="CHEBI:30616"/>
    </ligand>
</feature>
<evidence type="ECO:0000259" key="9">
    <source>
        <dbReference type="PROSITE" id="PS50862"/>
    </source>
</evidence>
<dbReference type="Proteomes" id="UP000444960">
    <property type="component" value="Unassembled WGS sequence"/>
</dbReference>
<name>A0A7I9VDX7_9ACTN</name>
<dbReference type="InterPro" id="IPR027031">
    <property type="entry name" value="Gly-tRNA_synthase/POLG2"/>
</dbReference>
<keyword evidence="4 8" id="KW-0547">Nucleotide-binding</keyword>
<keyword evidence="5 8" id="KW-0067">ATP-binding</keyword>
<comment type="function">
    <text evidence="8">Catalyzes the attachment of glycine to tRNA(Gly).</text>
</comment>
<dbReference type="CDD" id="cd00774">
    <property type="entry name" value="GlyRS-like_core"/>
    <property type="match status" value="1"/>
</dbReference>
<dbReference type="InterPro" id="IPR002314">
    <property type="entry name" value="aa-tRNA-synt_IIb"/>
</dbReference>
<dbReference type="PANTHER" id="PTHR10745">
    <property type="entry name" value="GLYCYL-TRNA SYNTHETASE/DNA POLYMERASE SUBUNIT GAMMA-2"/>
    <property type="match status" value="1"/>
</dbReference>
<proteinExistence type="inferred from homology"/>
<dbReference type="NCBIfam" id="TIGR00389">
    <property type="entry name" value="glyS_dimeric"/>
    <property type="match status" value="1"/>
</dbReference>
<dbReference type="OrthoDB" id="9760853at2"/>
<keyword evidence="7 8" id="KW-0030">Aminoacyl-tRNA synthetase</keyword>
<evidence type="ECO:0000313" key="11">
    <source>
        <dbReference type="Proteomes" id="UP000444960"/>
    </source>
</evidence>
<dbReference type="GO" id="GO:0070062">
    <property type="term" value="C:extracellular exosome"/>
    <property type="evidence" value="ECO:0007669"/>
    <property type="project" value="UniProtKB-ARBA"/>
</dbReference>
<evidence type="ECO:0000256" key="7">
    <source>
        <dbReference type="ARBA" id="ARBA00023146"/>
    </source>
</evidence>
<dbReference type="Pfam" id="PF03129">
    <property type="entry name" value="HGTP_anticodon"/>
    <property type="match status" value="1"/>
</dbReference>
<keyword evidence="2 8" id="KW-0963">Cytoplasm</keyword>
<dbReference type="AlphaFoldDB" id="A0A7I9VDX7"/>
<evidence type="ECO:0000256" key="6">
    <source>
        <dbReference type="ARBA" id="ARBA00022917"/>
    </source>
</evidence>
<comment type="catalytic activity">
    <reaction evidence="8">
        <text>tRNA(Gly) + glycine + ATP = glycyl-tRNA(Gly) + AMP + diphosphate</text>
        <dbReference type="Rhea" id="RHEA:16013"/>
        <dbReference type="Rhea" id="RHEA-COMP:9664"/>
        <dbReference type="Rhea" id="RHEA-COMP:9683"/>
        <dbReference type="ChEBI" id="CHEBI:30616"/>
        <dbReference type="ChEBI" id="CHEBI:33019"/>
        <dbReference type="ChEBI" id="CHEBI:57305"/>
        <dbReference type="ChEBI" id="CHEBI:78442"/>
        <dbReference type="ChEBI" id="CHEBI:78522"/>
        <dbReference type="ChEBI" id="CHEBI:456215"/>
        <dbReference type="EC" id="6.1.1.14"/>
    </reaction>
</comment>
<comment type="subunit">
    <text evidence="8">Homodimer.</text>
</comment>
<evidence type="ECO:0000256" key="2">
    <source>
        <dbReference type="ARBA" id="ARBA00022490"/>
    </source>
</evidence>
<dbReference type="InterPro" id="IPR004154">
    <property type="entry name" value="Anticodon-bd"/>
</dbReference>
<evidence type="ECO:0000313" key="10">
    <source>
        <dbReference type="EMBL" id="GEE03514.1"/>
    </source>
</evidence>
<feature type="binding site" evidence="8">
    <location>
        <begin position="197"/>
        <end position="199"/>
    </location>
    <ligand>
        <name>ATP</name>
        <dbReference type="ChEBI" id="CHEBI:30616"/>
    </ligand>
</feature>
<dbReference type="GO" id="GO:1990742">
    <property type="term" value="C:microvesicle"/>
    <property type="evidence" value="ECO:0007669"/>
    <property type="project" value="UniProtKB-ARBA"/>
</dbReference>
<feature type="binding site" evidence="8">
    <location>
        <begin position="212"/>
        <end position="216"/>
    </location>
    <ligand>
        <name>substrate</name>
    </ligand>
</feature>
<accession>A0A7I9VDX7</accession>
<dbReference type="PROSITE" id="PS50862">
    <property type="entry name" value="AA_TRNA_LIGASE_II"/>
    <property type="match status" value="1"/>
</dbReference>
<evidence type="ECO:0000256" key="4">
    <source>
        <dbReference type="ARBA" id="ARBA00022741"/>
    </source>
</evidence>
<gene>
    <name evidence="10" type="primary">glyS</name>
    <name evidence="8" type="synonym">glyQS</name>
    <name evidence="10" type="ORF">nbrc107696_39600</name>
</gene>